<keyword evidence="1" id="KW-1133">Transmembrane helix</keyword>
<name>A0A0G0NI98_9BACT</name>
<evidence type="ECO:0000256" key="1">
    <source>
        <dbReference type="SAM" id="Phobius"/>
    </source>
</evidence>
<proteinExistence type="predicted"/>
<organism evidence="2 3">
    <name type="scientific">Candidatus Woesebacteria bacterium GW2011_GWB1_38_8</name>
    <dbReference type="NCBI Taxonomy" id="1618570"/>
    <lineage>
        <taxon>Bacteria</taxon>
        <taxon>Candidatus Woeseibacteriota</taxon>
    </lineage>
</organism>
<keyword evidence="1" id="KW-0812">Transmembrane</keyword>
<protein>
    <submittedName>
        <fullName evidence="2">Uncharacterized protein</fullName>
    </submittedName>
</protein>
<feature type="transmembrane region" description="Helical" evidence="1">
    <location>
        <begin position="12"/>
        <end position="30"/>
    </location>
</feature>
<evidence type="ECO:0000313" key="2">
    <source>
        <dbReference type="EMBL" id="KKQ85594.1"/>
    </source>
</evidence>
<reference evidence="2 3" key="1">
    <citation type="journal article" date="2015" name="Nature">
        <title>rRNA introns, odd ribosomes, and small enigmatic genomes across a large radiation of phyla.</title>
        <authorList>
            <person name="Brown C.T."/>
            <person name="Hug L.A."/>
            <person name="Thomas B.C."/>
            <person name="Sharon I."/>
            <person name="Castelle C.J."/>
            <person name="Singh A."/>
            <person name="Wilkins M.J."/>
            <person name="Williams K.H."/>
            <person name="Banfield J.F."/>
        </authorList>
    </citation>
    <scope>NUCLEOTIDE SEQUENCE [LARGE SCALE GENOMIC DNA]</scope>
</reference>
<dbReference type="STRING" id="1618570.UT08_C0005G0045"/>
<comment type="caution">
    <text evidence="2">The sequence shown here is derived from an EMBL/GenBank/DDBJ whole genome shotgun (WGS) entry which is preliminary data.</text>
</comment>
<sequence>MKKVLSLIWKYKVYILLVFLLMLGIIAIFYQSPKKEAVIKGPDLPSEGVSYKSIIPGVSNEEDVKKQLGDPINTKKEESKKILEFKSTSPVRTHEAIIEEGKNTFIKEIVSVKDKIKSQDLIQKYGEPTYKLYNQEDSSAPFYLYVYPDKGFAFIGHNDGTLLEIWYFPPTIISEFITKWASNYSFSQPPPSQDN</sequence>
<dbReference type="EMBL" id="LBVL01000005">
    <property type="protein sequence ID" value="KKQ85594.1"/>
    <property type="molecule type" value="Genomic_DNA"/>
</dbReference>
<dbReference type="AlphaFoldDB" id="A0A0G0NI98"/>
<evidence type="ECO:0000313" key="3">
    <source>
        <dbReference type="Proteomes" id="UP000034081"/>
    </source>
</evidence>
<dbReference type="Proteomes" id="UP000034081">
    <property type="component" value="Unassembled WGS sequence"/>
</dbReference>
<gene>
    <name evidence="2" type="ORF">UT08_C0005G0045</name>
</gene>
<accession>A0A0G0NI98</accession>
<keyword evidence="1" id="KW-0472">Membrane</keyword>